<reference evidence="1" key="2">
    <citation type="submission" date="2024-06" db="EMBL/GenBank/DDBJ databases">
        <authorList>
            <person name="Sakai Y."/>
            <person name="Fujii T."/>
        </authorList>
    </citation>
    <scope>NUCLEOTIDE SEQUENCE</scope>
    <source>
        <strain evidence="1">M701</strain>
        <plasmid evidence="1">pM7012</plasmid>
    </source>
</reference>
<accession>V5YNK2</accession>
<organism evidence="1">
    <name type="scientific">Burkholderia sp. M701</name>
    <dbReference type="NCBI Taxonomy" id="326454"/>
    <lineage>
        <taxon>Bacteria</taxon>
        <taxon>Pseudomonadati</taxon>
        <taxon>Pseudomonadota</taxon>
        <taxon>Betaproteobacteria</taxon>
        <taxon>Burkholderiales</taxon>
        <taxon>Burkholderiaceae</taxon>
        <taxon>Burkholderia</taxon>
    </lineage>
</organism>
<geneLocation type="plasmid" evidence="1">
    <name>pM7012</name>
</geneLocation>
<reference evidence="1" key="1">
    <citation type="journal article" date="2014" name="Microbiology">
        <title>A 2,4-dichlorophenoxyacetic acid degradation plasmid pM7012 discloses distribution of an unclassified megaplasmid group across bacterial species.</title>
        <authorList>
            <person name="Sakai Y."/>
            <person name="Ogawa N."/>
            <person name="Shimomura Y."/>
            <person name="Fujii T."/>
        </authorList>
    </citation>
    <scope>NUCLEOTIDE SEQUENCE</scope>
    <source>
        <strain evidence="1">M701</strain>
    </source>
</reference>
<sequence>MSLIKLDVIRTEFNTPDYAYLNPEQILALAAPAENPDGWTHIYLDAGGKEKVIVTDRSISSLLSGVGPLSSFGPFIEITRFPLQTPDPWPVWHVRAGAIVSMERTPDGRGTLMLRNGREFLVRDPDIVAPLIGLGR</sequence>
<dbReference type="EMBL" id="AB853026">
    <property type="protein sequence ID" value="BAO18839.1"/>
    <property type="molecule type" value="Genomic_DNA"/>
</dbReference>
<evidence type="ECO:0000313" key="1">
    <source>
        <dbReference type="EMBL" id="BAO18839.1"/>
    </source>
</evidence>
<dbReference type="AlphaFoldDB" id="V5YNK2"/>
<proteinExistence type="predicted"/>
<protein>
    <submittedName>
        <fullName evidence="1">Uncharacterized protein</fullName>
    </submittedName>
</protein>
<dbReference type="RefSeq" id="WP_023842382.1">
    <property type="nucleotide sequence ID" value="NC_022995.1"/>
</dbReference>
<keyword evidence="1" id="KW-0614">Plasmid</keyword>
<name>V5YNK2_9BURK</name>